<evidence type="ECO:0000256" key="1">
    <source>
        <dbReference type="SAM" id="MobiDB-lite"/>
    </source>
</evidence>
<feature type="region of interest" description="Disordered" evidence="1">
    <location>
        <begin position="1"/>
        <end position="20"/>
    </location>
</feature>
<proteinExistence type="predicted"/>
<protein>
    <submittedName>
        <fullName evidence="2">Uncharacterized protein</fullName>
    </submittedName>
</protein>
<comment type="caution">
    <text evidence="2">The sequence shown here is derived from an EMBL/GenBank/DDBJ whole genome shotgun (WGS) entry which is preliminary data.</text>
</comment>
<dbReference type="AlphaFoldDB" id="A0A4Y2XDI7"/>
<keyword evidence="3" id="KW-1185">Reference proteome</keyword>
<name>A0A4Y2XDI7_ARAVE</name>
<reference evidence="2 3" key="1">
    <citation type="journal article" date="2019" name="Sci. Rep.">
        <title>Orb-weaving spider Araneus ventricosus genome elucidates the spidroin gene catalogue.</title>
        <authorList>
            <person name="Kono N."/>
            <person name="Nakamura H."/>
            <person name="Ohtoshi R."/>
            <person name="Moran D.A.P."/>
            <person name="Shinohara A."/>
            <person name="Yoshida Y."/>
            <person name="Fujiwara M."/>
            <person name="Mori M."/>
            <person name="Tomita M."/>
            <person name="Arakawa K."/>
        </authorList>
    </citation>
    <scope>NUCLEOTIDE SEQUENCE [LARGE SCALE GENOMIC DNA]</scope>
</reference>
<evidence type="ECO:0000313" key="2">
    <source>
        <dbReference type="EMBL" id="GBO46437.1"/>
    </source>
</evidence>
<organism evidence="2 3">
    <name type="scientific">Araneus ventricosus</name>
    <name type="common">Orbweaver spider</name>
    <name type="synonym">Epeira ventricosa</name>
    <dbReference type="NCBI Taxonomy" id="182803"/>
    <lineage>
        <taxon>Eukaryota</taxon>
        <taxon>Metazoa</taxon>
        <taxon>Ecdysozoa</taxon>
        <taxon>Arthropoda</taxon>
        <taxon>Chelicerata</taxon>
        <taxon>Arachnida</taxon>
        <taxon>Araneae</taxon>
        <taxon>Araneomorphae</taxon>
        <taxon>Entelegynae</taxon>
        <taxon>Araneoidea</taxon>
        <taxon>Araneidae</taxon>
        <taxon>Araneus</taxon>
    </lineage>
</organism>
<dbReference type="EMBL" id="BGPR01074107">
    <property type="protein sequence ID" value="GBO46437.1"/>
    <property type="molecule type" value="Genomic_DNA"/>
</dbReference>
<accession>A0A4Y2XDI7</accession>
<dbReference type="Proteomes" id="UP000499080">
    <property type="component" value="Unassembled WGS sequence"/>
</dbReference>
<gene>
    <name evidence="2" type="ORF">AVEN_188157_1</name>
</gene>
<evidence type="ECO:0000313" key="3">
    <source>
        <dbReference type="Proteomes" id="UP000499080"/>
    </source>
</evidence>
<sequence>MIHFSLGDITGPGASSKFGKEPLLPHATWPARALRSHGGTYAYVSSDPMIPFMVQFHSFPHTRMDGGRFHLPRALQLHLAVFSSTILTHLNGSPSFIL</sequence>